<evidence type="ECO:0000313" key="2">
    <source>
        <dbReference type="EMBL" id="SDT38831.1"/>
    </source>
</evidence>
<evidence type="ECO:0000256" key="1">
    <source>
        <dbReference type="SAM" id="MobiDB-lite"/>
    </source>
</evidence>
<protein>
    <submittedName>
        <fullName evidence="2">Uncharacterized protein</fullName>
    </submittedName>
</protein>
<sequence>MDLDDAAEELYAGSPDDFVERRTALVAQARAARDRPLAREIAALRRPTRTAWLLNRLARDDAGGITALLELAAELEDAQRRRSGPDLRRLSAERRRRVDQLARDAVRRGAAAGYAAAESALQEVGQSLQSALGDPATAELLRRGRLTTAVSYGGFGSTDLMAAMAASMPTAAPGPETGAEPEPGSGAGGEAEAEPEPEDEERRARERRAAEAEDRWVQAAAALADREQEAEEATARADALADRVEELQTELARAEADEAAARSEARDARRRHQGATRAAAEAERARDEARAALER</sequence>
<dbReference type="STRING" id="546871.SAMN04488543_4098"/>
<keyword evidence="3" id="KW-1185">Reference proteome</keyword>
<feature type="compositionally biased region" description="Basic and acidic residues" evidence="1">
    <location>
        <begin position="280"/>
        <end position="295"/>
    </location>
</feature>
<dbReference type="Proteomes" id="UP000199092">
    <property type="component" value="Chromosome I"/>
</dbReference>
<proteinExistence type="predicted"/>
<dbReference type="EMBL" id="LT629749">
    <property type="protein sequence ID" value="SDT38831.1"/>
    <property type="molecule type" value="Genomic_DNA"/>
</dbReference>
<name>A0A1H1ZYF9_9ACTN</name>
<feature type="region of interest" description="Disordered" evidence="1">
    <location>
        <begin position="168"/>
        <end position="295"/>
    </location>
</feature>
<dbReference type="RefSeq" id="WP_091415554.1">
    <property type="nucleotide sequence ID" value="NZ_LT629749.1"/>
</dbReference>
<feature type="compositionally biased region" description="Low complexity" evidence="1">
    <location>
        <begin position="168"/>
        <end position="184"/>
    </location>
</feature>
<dbReference type="AlphaFoldDB" id="A0A1H1ZYF9"/>
<evidence type="ECO:0000313" key="3">
    <source>
        <dbReference type="Proteomes" id="UP000199092"/>
    </source>
</evidence>
<accession>A0A1H1ZYF9</accession>
<feature type="compositionally biased region" description="Basic and acidic residues" evidence="1">
    <location>
        <begin position="233"/>
        <end position="267"/>
    </location>
</feature>
<feature type="compositionally biased region" description="Basic and acidic residues" evidence="1">
    <location>
        <begin position="200"/>
        <end position="216"/>
    </location>
</feature>
<reference evidence="2 3" key="1">
    <citation type="submission" date="2016-10" db="EMBL/GenBank/DDBJ databases">
        <authorList>
            <person name="de Groot N.N."/>
        </authorList>
    </citation>
    <scope>NUCLEOTIDE SEQUENCE [LARGE SCALE GENOMIC DNA]</scope>
    <source>
        <strain evidence="2 3">DSM 21741</strain>
    </source>
</reference>
<dbReference type="OrthoDB" id="3541690at2"/>
<gene>
    <name evidence="2" type="ORF">SAMN04488543_4098</name>
</gene>
<organism evidence="2 3">
    <name type="scientific">Friedmanniella luteola</name>
    <dbReference type="NCBI Taxonomy" id="546871"/>
    <lineage>
        <taxon>Bacteria</taxon>
        <taxon>Bacillati</taxon>
        <taxon>Actinomycetota</taxon>
        <taxon>Actinomycetes</taxon>
        <taxon>Propionibacteriales</taxon>
        <taxon>Nocardioidaceae</taxon>
        <taxon>Friedmanniella</taxon>
    </lineage>
</organism>